<comment type="catalytic activity">
    <reaction evidence="1">
        <text>ATP + protein L-histidine = ADP + protein N-phospho-L-histidine.</text>
        <dbReference type="EC" id="2.7.13.3"/>
    </reaction>
</comment>
<comment type="caution">
    <text evidence="11">The sequence shown here is derived from an EMBL/GenBank/DDBJ whole genome shotgun (WGS) entry which is preliminary data.</text>
</comment>
<feature type="domain" description="Histidine kinase/HSP90-like ATPase" evidence="9">
    <location>
        <begin position="288"/>
        <end position="371"/>
    </location>
</feature>
<dbReference type="GO" id="GO:0016301">
    <property type="term" value="F:kinase activity"/>
    <property type="evidence" value="ECO:0007669"/>
    <property type="project" value="UniProtKB-KW"/>
</dbReference>
<dbReference type="InterPro" id="IPR003594">
    <property type="entry name" value="HATPase_dom"/>
</dbReference>
<dbReference type="PANTHER" id="PTHR24421:SF10">
    <property type="entry name" value="NITRATE_NITRITE SENSOR PROTEIN NARQ"/>
    <property type="match status" value="1"/>
</dbReference>
<dbReference type="RefSeq" id="WP_393174058.1">
    <property type="nucleotide sequence ID" value="NZ_JBICRM010000035.1"/>
</dbReference>
<proteinExistence type="predicted"/>
<keyword evidence="5" id="KW-0547">Nucleotide-binding</keyword>
<dbReference type="InterPro" id="IPR050482">
    <property type="entry name" value="Sensor_HK_TwoCompSys"/>
</dbReference>
<dbReference type="InterPro" id="IPR036890">
    <property type="entry name" value="HATPase_C_sf"/>
</dbReference>
<dbReference type="SUPFAM" id="SSF55874">
    <property type="entry name" value="ATPase domain of HSP90 chaperone/DNA topoisomerase II/histidine kinase"/>
    <property type="match status" value="1"/>
</dbReference>
<keyword evidence="4" id="KW-0808">Transferase</keyword>
<evidence type="ECO:0000313" key="12">
    <source>
        <dbReference type="Proteomes" id="UP001603978"/>
    </source>
</evidence>
<sequence>MLRRFGQVAVLLALLVVEVPAIFLTATMLLLSFALGMVFLFPPQVRLIRRLAKLNRRLMRQWTGIEVEPPYLPKPPPPVPQADGMYRSDRTLYKTPRVPAWNNRWKWLLTDPATWRDGLWLLLDPAVKVALVPVFVVLPERGLRVYALWSELLLGATSASRLAGQVTHLKRTRNLAADSQAAEMRRIERDLHDGTQARLVAIGMTLGAVEELVDNDPAAAKALLSKVRDASSETLTELRRVIRGIHPPVLAERGLGDAIRALAMDSPMNVTVDVDLPHRPEAPVEAAAYFAISELLSNAARHGDARTATVDISSNGSSLRITVTDDGLGGADPAKGSGLSGIERRLAAFDGVLALNSPPGGPTTVTMGLPRVLPERWGGYLPPALPRWKAVALISLWCTAWCPTFPQGLVPAIFKIFGIEEKAWFLALYLPEVWQWPAICGMLALGITMHVAAMRIPATHSPERWMPAATPGKPWCS</sequence>
<evidence type="ECO:0000256" key="6">
    <source>
        <dbReference type="ARBA" id="ARBA00022777"/>
    </source>
</evidence>
<gene>
    <name evidence="11" type="ORF">ACFLIM_39850</name>
</gene>
<evidence type="ECO:0000259" key="10">
    <source>
        <dbReference type="Pfam" id="PF07730"/>
    </source>
</evidence>
<dbReference type="Pfam" id="PF02518">
    <property type="entry name" value="HATPase_c"/>
    <property type="match status" value="1"/>
</dbReference>
<dbReference type="PANTHER" id="PTHR24421">
    <property type="entry name" value="NITRATE/NITRITE SENSOR PROTEIN NARX-RELATED"/>
    <property type="match status" value="1"/>
</dbReference>
<evidence type="ECO:0000256" key="3">
    <source>
        <dbReference type="ARBA" id="ARBA00022553"/>
    </source>
</evidence>
<keyword evidence="8" id="KW-0902">Two-component regulatory system</keyword>
<evidence type="ECO:0000313" key="11">
    <source>
        <dbReference type="EMBL" id="MFG1709364.1"/>
    </source>
</evidence>
<evidence type="ECO:0000256" key="8">
    <source>
        <dbReference type="ARBA" id="ARBA00023012"/>
    </source>
</evidence>
<keyword evidence="7" id="KW-0067">ATP-binding</keyword>
<dbReference type="Pfam" id="PF07730">
    <property type="entry name" value="HisKA_3"/>
    <property type="match status" value="1"/>
</dbReference>
<dbReference type="InterPro" id="IPR011712">
    <property type="entry name" value="Sig_transdc_His_kin_sub3_dim/P"/>
</dbReference>
<keyword evidence="12" id="KW-1185">Reference proteome</keyword>
<evidence type="ECO:0000256" key="2">
    <source>
        <dbReference type="ARBA" id="ARBA00012438"/>
    </source>
</evidence>
<evidence type="ECO:0000256" key="1">
    <source>
        <dbReference type="ARBA" id="ARBA00000085"/>
    </source>
</evidence>
<accession>A0ABW7AQK2</accession>
<evidence type="ECO:0000256" key="4">
    <source>
        <dbReference type="ARBA" id="ARBA00022679"/>
    </source>
</evidence>
<dbReference type="EMBL" id="JBICRM010000035">
    <property type="protein sequence ID" value="MFG1709364.1"/>
    <property type="molecule type" value="Genomic_DNA"/>
</dbReference>
<dbReference type="EC" id="2.7.13.3" evidence="2"/>
<evidence type="ECO:0000256" key="7">
    <source>
        <dbReference type="ARBA" id="ARBA00022840"/>
    </source>
</evidence>
<name>A0ABW7AQK2_9ACTN</name>
<dbReference type="Gene3D" id="3.30.565.10">
    <property type="entry name" value="Histidine kinase-like ATPase, C-terminal domain"/>
    <property type="match status" value="1"/>
</dbReference>
<dbReference type="Proteomes" id="UP001603978">
    <property type="component" value="Unassembled WGS sequence"/>
</dbReference>
<protein>
    <recommendedName>
        <fullName evidence="2">histidine kinase</fullName>
        <ecNumber evidence="2">2.7.13.3</ecNumber>
    </recommendedName>
</protein>
<evidence type="ECO:0000256" key="5">
    <source>
        <dbReference type="ARBA" id="ARBA00022741"/>
    </source>
</evidence>
<keyword evidence="6 11" id="KW-0418">Kinase</keyword>
<evidence type="ECO:0000259" key="9">
    <source>
        <dbReference type="Pfam" id="PF02518"/>
    </source>
</evidence>
<dbReference type="Gene3D" id="1.20.5.1930">
    <property type="match status" value="1"/>
</dbReference>
<dbReference type="CDD" id="cd16917">
    <property type="entry name" value="HATPase_UhpB-NarQ-NarX-like"/>
    <property type="match status" value="1"/>
</dbReference>
<feature type="domain" description="Signal transduction histidine kinase subgroup 3 dimerisation and phosphoacceptor" evidence="10">
    <location>
        <begin position="185"/>
        <end position="250"/>
    </location>
</feature>
<organism evidence="11 12">
    <name type="scientific">Nonomuraea marmarensis</name>
    <dbReference type="NCBI Taxonomy" id="3351344"/>
    <lineage>
        <taxon>Bacteria</taxon>
        <taxon>Bacillati</taxon>
        <taxon>Actinomycetota</taxon>
        <taxon>Actinomycetes</taxon>
        <taxon>Streptosporangiales</taxon>
        <taxon>Streptosporangiaceae</taxon>
        <taxon>Nonomuraea</taxon>
    </lineage>
</organism>
<keyword evidence="3" id="KW-0597">Phosphoprotein</keyword>
<reference evidence="11 12" key="1">
    <citation type="submission" date="2024-10" db="EMBL/GenBank/DDBJ databases">
        <authorList>
            <person name="Topkara A.R."/>
            <person name="Saygin H."/>
        </authorList>
    </citation>
    <scope>NUCLEOTIDE SEQUENCE [LARGE SCALE GENOMIC DNA]</scope>
    <source>
        <strain evidence="11 12">M3C6</strain>
    </source>
</reference>